<keyword evidence="1 2" id="KW-0732">Signal</keyword>
<protein>
    <recommendedName>
        <fullName evidence="3">Outer membrane protein beta-barrel domain-containing protein</fullName>
    </recommendedName>
</protein>
<dbReference type="EMBL" id="LNYO01000002">
    <property type="protein sequence ID" value="KTD39147.1"/>
    <property type="molecule type" value="Genomic_DNA"/>
</dbReference>
<dbReference type="InterPro" id="IPR027385">
    <property type="entry name" value="Beta-barrel_OMP"/>
</dbReference>
<sequence length="231" mass="25413">MLRKTRGLGVLSLLAASPSFAGFYVGGAFGPEAARFSQKAHVQRLGDFDVVAKQRLGAVGFFGTIFAGFSYIYKQIFVAAEVNGTWSSLEYKLTNDEYLHRNFQKNRFTIRNSYGVSALPGFLISPDTTLYGRIGYANGRVKIFEGADPSIQSSSSRKSGLRWGAGIRHAFTEKLSVMVDFSAITYRSVHSFVYDPNGQVTKSTKITPQTGQVAFGLIYRFDAPPPAVYVK</sequence>
<dbReference type="PATRIC" id="fig|45070.6.peg.224"/>
<accession>A0A0W0X3J0</accession>
<dbReference type="Proteomes" id="UP000054725">
    <property type="component" value="Unassembled WGS sequence"/>
</dbReference>
<proteinExistence type="predicted"/>
<name>A0A0W0X3J0_9GAMM</name>
<evidence type="ECO:0000313" key="5">
    <source>
        <dbReference type="Proteomes" id="UP000054725"/>
    </source>
</evidence>
<dbReference type="Gene3D" id="2.40.160.20">
    <property type="match status" value="1"/>
</dbReference>
<feature type="domain" description="Outer membrane protein beta-barrel" evidence="3">
    <location>
        <begin position="9"/>
        <end position="221"/>
    </location>
</feature>
<dbReference type="OrthoDB" id="5636097at2"/>
<feature type="chain" id="PRO_5006916110" description="Outer membrane protein beta-barrel domain-containing protein" evidence="2">
    <location>
        <begin position="22"/>
        <end position="231"/>
    </location>
</feature>
<gene>
    <name evidence="4" type="ORF">Lnau_0216</name>
</gene>
<evidence type="ECO:0000256" key="2">
    <source>
        <dbReference type="SAM" id="SignalP"/>
    </source>
</evidence>
<dbReference type="InterPro" id="IPR011250">
    <property type="entry name" value="OMP/PagP_B-barrel"/>
</dbReference>
<feature type="signal peptide" evidence="2">
    <location>
        <begin position="1"/>
        <end position="21"/>
    </location>
</feature>
<keyword evidence="5" id="KW-1185">Reference proteome</keyword>
<dbReference type="AlphaFoldDB" id="A0A0W0X3J0"/>
<comment type="caution">
    <text evidence="4">The sequence shown here is derived from an EMBL/GenBank/DDBJ whole genome shotgun (WGS) entry which is preliminary data.</text>
</comment>
<reference evidence="4 5" key="1">
    <citation type="submission" date="2015-11" db="EMBL/GenBank/DDBJ databases">
        <title>Genomic analysis of 38 Legionella species identifies large and diverse effector repertoires.</title>
        <authorList>
            <person name="Burstein D."/>
            <person name="Amaro F."/>
            <person name="Zusman T."/>
            <person name="Lifshitz Z."/>
            <person name="Cohen O."/>
            <person name="Gilbert J.A."/>
            <person name="Pupko T."/>
            <person name="Shuman H.A."/>
            <person name="Segal G."/>
        </authorList>
    </citation>
    <scope>NUCLEOTIDE SEQUENCE [LARGE SCALE GENOMIC DNA]</scope>
    <source>
        <strain evidence="4 5">ATCC 49506</strain>
    </source>
</reference>
<dbReference type="STRING" id="45070.Lnau_0216"/>
<dbReference type="Pfam" id="PF13505">
    <property type="entry name" value="OMP_b-brl"/>
    <property type="match status" value="1"/>
</dbReference>
<evidence type="ECO:0000259" key="3">
    <source>
        <dbReference type="Pfam" id="PF13505"/>
    </source>
</evidence>
<dbReference type="SUPFAM" id="SSF56925">
    <property type="entry name" value="OMPA-like"/>
    <property type="match status" value="1"/>
</dbReference>
<evidence type="ECO:0000313" key="4">
    <source>
        <dbReference type="EMBL" id="KTD39147.1"/>
    </source>
</evidence>
<organism evidence="4 5">
    <name type="scientific">Legionella nautarum</name>
    <dbReference type="NCBI Taxonomy" id="45070"/>
    <lineage>
        <taxon>Bacteria</taxon>
        <taxon>Pseudomonadati</taxon>
        <taxon>Pseudomonadota</taxon>
        <taxon>Gammaproteobacteria</taxon>
        <taxon>Legionellales</taxon>
        <taxon>Legionellaceae</taxon>
        <taxon>Legionella</taxon>
    </lineage>
</organism>
<evidence type="ECO:0000256" key="1">
    <source>
        <dbReference type="ARBA" id="ARBA00022729"/>
    </source>
</evidence>
<dbReference type="RefSeq" id="WP_058503305.1">
    <property type="nucleotide sequence ID" value="NZ_CAAAIF010000013.1"/>
</dbReference>